<evidence type="ECO:0000256" key="3">
    <source>
        <dbReference type="ARBA" id="ARBA00023015"/>
    </source>
</evidence>
<organism evidence="8 9">
    <name type="scientific">Chenopodium quinoa</name>
    <name type="common">Quinoa</name>
    <dbReference type="NCBI Taxonomy" id="63459"/>
    <lineage>
        <taxon>Eukaryota</taxon>
        <taxon>Viridiplantae</taxon>
        <taxon>Streptophyta</taxon>
        <taxon>Embryophyta</taxon>
        <taxon>Tracheophyta</taxon>
        <taxon>Spermatophyta</taxon>
        <taxon>Magnoliopsida</taxon>
        <taxon>eudicotyledons</taxon>
        <taxon>Gunneridae</taxon>
        <taxon>Pentapetalae</taxon>
        <taxon>Caryophyllales</taxon>
        <taxon>Chenopodiaceae</taxon>
        <taxon>Chenopodioideae</taxon>
        <taxon>Atripliceae</taxon>
        <taxon>Chenopodium</taxon>
    </lineage>
</organism>
<feature type="domain" description="AP2/ERF" evidence="7">
    <location>
        <begin position="15"/>
        <end position="72"/>
    </location>
</feature>
<dbReference type="InterPro" id="IPR001471">
    <property type="entry name" value="AP2/ERF_dom"/>
</dbReference>
<dbReference type="GO" id="GO:0009873">
    <property type="term" value="P:ethylene-activated signaling pathway"/>
    <property type="evidence" value="ECO:0007669"/>
    <property type="project" value="UniProtKB-KW"/>
</dbReference>
<keyword evidence="5" id="KW-0804">Transcription</keyword>
<dbReference type="SMART" id="SM00380">
    <property type="entry name" value="AP2"/>
    <property type="match status" value="1"/>
</dbReference>
<dbReference type="FunFam" id="3.30.730.10:FF:000001">
    <property type="entry name" value="Ethylene-responsive transcription factor 2"/>
    <property type="match status" value="1"/>
</dbReference>
<dbReference type="GO" id="GO:0003700">
    <property type="term" value="F:DNA-binding transcription factor activity"/>
    <property type="evidence" value="ECO:0007669"/>
    <property type="project" value="InterPro"/>
</dbReference>
<keyword evidence="2" id="KW-0936">Ethylene signaling pathway</keyword>
<dbReference type="SUPFAM" id="SSF54171">
    <property type="entry name" value="DNA-binding domain"/>
    <property type="match status" value="1"/>
</dbReference>
<reference evidence="8" key="1">
    <citation type="journal article" date="2017" name="Nature">
        <title>The genome of Chenopodium quinoa.</title>
        <authorList>
            <person name="Jarvis D.E."/>
            <person name="Ho Y.S."/>
            <person name="Lightfoot D.J."/>
            <person name="Schmoeckel S.M."/>
            <person name="Li B."/>
            <person name="Borm T.J.A."/>
            <person name="Ohyanagi H."/>
            <person name="Mineta K."/>
            <person name="Michell C.T."/>
            <person name="Saber N."/>
            <person name="Kharbatia N.M."/>
            <person name="Rupper R.R."/>
            <person name="Sharp A.R."/>
            <person name="Dally N."/>
            <person name="Boughton B.A."/>
            <person name="Woo Y.H."/>
            <person name="Gao G."/>
            <person name="Schijlen E.G.W.M."/>
            <person name="Guo X."/>
            <person name="Momin A.A."/>
            <person name="Negrao S."/>
            <person name="Al-Babili S."/>
            <person name="Gehring C."/>
            <person name="Roessner U."/>
            <person name="Jung C."/>
            <person name="Murphy K."/>
            <person name="Arold S.T."/>
            <person name="Gojobori T."/>
            <person name="van der Linden C.G."/>
            <person name="van Loo E.N."/>
            <person name="Jellen E.N."/>
            <person name="Maughan P.J."/>
            <person name="Tester M."/>
        </authorList>
    </citation>
    <scope>NUCLEOTIDE SEQUENCE [LARGE SCALE GENOMIC DNA]</scope>
    <source>
        <strain evidence="8">cv. PI 614886</strain>
    </source>
</reference>
<dbReference type="PANTHER" id="PTHR31677">
    <property type="entry name" value="AP2 DOMAIN CLASS TRANSCRIPTION FACTOR"/>
    <property type="match status" value="1"/>
</dbReference>
<dbReference type="PROSITE" id="PS51032">
    <property type="entry name" value="AP2_ERF"/>
    <property type="match status" value="1"/>
</dbReference>
<dbReference type="GO" id="GO:0005634">
    <property type="term" value="C:nucleus"/>
    <property type="evidence" value="ECO:0007669"/>
    <property type="project" value="UniProtKB-SubCell"/>
</dbReference>
<protein>
    <recommendedName>
        <fullName evidence="7">AP2/ERF domain-containing protein</fullName>
    </recommendedName>
</protein>
<dbReference type="Pfam" id="PF00847">
    <property type="entry name" value="AP2"/>
    <property type="match status" value="1"/>
</dbReference>
<reference evidence="8" key="2">
    <citation type="submission" date="2021-03" db="UniProtKB">
        <authorList>
            <consortium name="EnsemblPlants"/>
        </authorList>
    </citation>
    <scope>IDENTIFICATION</scope>
</reference>
<evidence type="ECO:0000256" key="1">
    <source>
        <dbReference type="ARBA" id="ARBA00004123"/>
    </source>
</evidence>
<dbReference type="AlphaFoldDB" id="A0A803MS84"/>
<name>A0A803MS84_CHEQI</name>
<keyword evidence="4" id="KW-0238">DNA-binding</keyword>
<evidence type="ECO:0000256" key="6">
    <source>
        <dbReference type="ARBA" id="ARBA00023242"/>
    </source>
</evidence>
<dbReference type="PRINTS" id="PR00367">
    <property type="entry name" value="ETHRSPELEMNT"/>
</dbReference>
<evidence type="ECO:0000313" key="8">
    <source>
        <dbReference type="EnsemblPlants" id="AUR62034343-RA:cds"/>
    </source>
</evidence>
<dbReference type="PANTHER" id="PTHR31677:SF98">
    <property type="entry name" value="ETHYLENE-RESPONSIVE TRANSCRIPTION FACTOR ERF091"/>
    <property type="match status" value="1"/>
</dbReference>
<dbReference type="InterPro" id="IPR016177">
    <property type="entry name" value="DNA-bd_dom_sf"/>
</dbReference>
<keyword evidence="6" id="KW-0539">Nucleus</keyword>
<evidence type="ECO:0000256" key="4">
    <source>
        <dbReference type="ARBA" id="ARBA00023125"/>
    </source>
</evidence>
<evidence type="ECO:0000259" key="7">
    <source>
        <dbReference type="PROSITE" id="PS51032"/>
    </source>
</evidence>
<dbReference type="EnsemblPlants" id="AUR62034343-RA">
    <property type="protein sequence ID" value="AUR62034343-RA:cds"/>
    <property type="gene ID" value="AUR62034343"/>
</dbReference>
<evidence type="ECO:0000256" key="5">
    <source>
        <dbReference type="ARBA" id="ARBA00023163"/>
    </source>
</evidence>
<keyword evidence="3" id="KW-0805">Transcription regulation</keyword>
<dbReference type="Gene3D" id="3.30.730.10">
    <property type="entry name" value="AP2/ERF domain"/>
    <property type="match status" value="1"/>
</dbReference>
<accession>A0A803MS84</accession>
<sequence>MRQSGKRVQNENIRKYRGVRQCPWGKYIAEIRYPGKRSAVWLGTFDTAEEAAMIYDKATLLIRGPHAKTNFYLPAVPVNGVPSLSGEIEKKDEVAPRLCLTSSVLRCHQGGDDELEISWFLNGLFSYDDAPKTLLDVYNFVPDYTSSEYGRLEDLNGDFDLEGPDNPLSTNCEVDDYLL</sequence>
<dbReference type="Proteomes" id="UP000596660">
    <property type="component" value="Unplaced"/>
</dbReference>
<dbReference type="InterPro" id="IPR036955">
    <property type="entry name" value="AP2/ERF_dom_sf"/>
</dbReference>
<proteinExistence type="predicted"/>
<evidence type="ECO:0000313" key="9">
    <source>
        <dbReference type="Proteomes" id="UP000596660"/>
    </source>
</evidence>
<dbReference type="GO" id="GO:0003677">
    <property type="term" value="F:DNA binding"/>
    <property type="evidence" value="ECO:0007669"/>
    <property type="project" value="UniProtKB-KW"/>
</dbReference>
<comment type="subcellular location">
    <subcellularLocation>
        <location evidence="1">Nucleus</location>
    </subcellularLocation>
</comment>
<keyword evidence="9" id="KW-1185">Reference proteome</keyword>
<dbReference type="CDD" id="cd00018">
    <property type="entry name" value="AP2"/>
    <property type="match status" value="1"/>
</dbReference>
<dbReference type="Gramene" id="AUR62034343-RA">
    <property type="protein sequence ID" value="AUR62034343-RA:cds"/>
    <property type="gene ID" value="AUR62034343"/>
</dbReference>
<evidence type="ECO:0000256" key="2">
    <source>
        <dbReference type="ARBA" id="ARBA00022745"/>
    </source>
</evidence>